<keyword evidence="1" id="KW-0813">Transport</keyword>
<feature type="compositionally biased region" description="Polar residues" evidence="3">
    <location>
        <begin position="13"/>
        <end position="23"/>
    </location>
</feature>
<feature type="region of interest" description="Disordered" evidence="3">
    <location>
        <begin position="1"/>
        <end position="45"/>
    </location>
</feature>
<keyword evidence="2" id="KW-0677">Repeat</keyword>
<proteinExistence type="predicted"/>
<dbReference type="Gene3D" id="3.40.50.300">
    <property type="entry name" value="P-loop containing nucleotide triphosphate hydrolases"/>
    <property type="match status" value="1"/>
</dbReference>
<keyword evidence="5" id="KW-0547">Nucleotide-binding</keyword>
<feature type="compositionally biased region" description="Polar residues" evidence="3">
    <location>
        <begin position="32"/>
        <end position="45"/>
    </location>
</feature>
<dbReference type="InterPro" id="IPR003959">
    <property type="entry name" value="ATPase_AAA_core"/>
</dbReference>
<keyword evidence="5" id="KW-0067">ATP-binding</keyword>
<accession>A0A061QTK2</accession>
<dbReference type="GO" id="GO:0005524">
    <property type="term" value="F:ATP binding"/>
    <property type="evidence" value="ECO:0007669"/>
    <property type="project" value="UniProtKB-KW"/>
</dbReference>
<dbReference type="AlphaFoldDB" id="A0A061QTK2"/>
<evidence type="ECO:0000256" key="1">
    <source>
        <dbReference type="ARBA" id="ARBA00022448"/>
    </source>
</evidence>
<feature type="domain" description="ATPase AAA-type core" evidence="4">
    <location>
        <begin position="50"/>
        <end position="107"/>
    </location>
</feature>
<dbReference type="Pfam" id="PF13304">
    <property type="entry name" value="AAA_21"/>
    <property type="match status" value="1"/>
</dbReference>
<dbReference type="PANTHER" id="PTHR19229:SF36">
    <property type="entry name" value="ATP-BINDING CASSETTE SUB-FAMILY A MEMBER 2"/>
    <property type="match status" value="1"/>
</dbReference>
<dbReference type="GO" id="GO:0016020">
    <property type="term" value="C:membrane"/>
    <property type="evidence" value="ECO:0007669"/>
    <property type="project" value="InterPro"/>
</dbReference>
<dbReference type="InterPro" id="IPR027417">
    <property type="entry name" value="P-loop_NTPase"/>
</dbReference>
<feature type="non-terminal residue" evidence="5">
    <location>
        <position position="1"/>
    </location>
</feature>
<feature type="non-terminal residue" evidence="5">
    <location>
        <position position="231"/>
    </location>
</feature>
<dbReference type="GO" id="GO:0005319">
    <property type="term" value="F:lipid transporter activity"/>
    <property type="evidence" value="ECO:0007669"/>
    <property type="project" value="TreeGrafter"/>
</dbReference>
<dbReference type="PANTHER" id="PTHR19229">
    <property type="entry name" value="ATP-BINDING CASSETTE TRANSPORTER SUBFAMILY A ABCA"/>
    <property type="match status" value="1"/>
</dbReference>
<gene>
    <name evidence="5" type="ORF">TSPGSL018_25174</name>
</gene>
<evidence type="ECO:0000256" key="3">
    <source>
        <dbReference type="SAM" id="MobiDB-lite"/>
    </source>
</evidence>
<reference evidence="5" key="1">
    <citation type="submission" date="2014-05" db="EMBL/GenBank/DDBJ databases">
        <title>The transcriptome of the halophilic microalga Tetraselmis sp. GSL018 isolated from the Great Salt Lake, Utah.</title>
        <authorList>
            <person name="Jinkerson R.E."/>
            <person name="D'Adamo S."/>
            <person name="Posewitz M.C."/>
        </authorList>
    </citation>
    <scope>NUCLEOTIDE SEQUENCE</scope>
    <source>
        <strain evidence="5">GSL018</strain>
    </source>
</reference>
<name>A0A061QTK2_9CHLO</name>
<dbReference type="SUPFAM" id="SSF52540">
    <property type="entry name" value="P-loop containing nucleoside triphosphate hydrolases"/>
    <property type="match status" value="1"/>
</dbReference>
<evidence type="ECO:0000256" key="2">
    <source>
        <dbReference type="ARBA" id="ARBA00022737"/>
    </source>
</evidence>
<dbReference type="InterPro" id="IPR026082">
    <property type="entry name" value="ABCA"/>
</dbReference>
<protein>
    <submittedName>
        <fullName evidence="5">Atp-binding cassette sub-family a member 2</fullName>
    </submittedName>
</protein>
<dbReference type="GO" id="GO:0016887">
    <property type="term" value="F:ATP hydrolysis activity"/>
    <property type="evidence" value="ECO:0007669"/>
    <property type="project" value="InterPro"/>
</dbReference>
<dbReference type="GO" id="GO:0140359">
    <property type="term" value="F:ABC-type transporter activity"/>
    <property type="evidence" value="ECO:0007669"/>
    <property type="project" value="InterPro"/>
</dbReference>
<dbReference type="EMBL" id="GBEZ01025263">
    <property type="protein sequence ID" value="JAC61804.1"/>
    <property type="molecule type" value="Transcribed_RNA"/>
</dbReference>
<evidence type="ECO:0000259" key="4">
    <source>
        <dbReference type="Pfam" id="PF13304"/>
    </source>
</evidence>
<organism evidence="5">
    <name type="scientific">Tetraselmis sp. GSL018</name>
    <dbReference type="NCBI Taxonomy" id="582737"/>
    <lineage>
        <taxon>Eukaryota</taxon>
        <taxon>Viridiplantae</taxon>
        <taxon>Chlorophyta</taxon>
        <taxon>core chlorophytes</taxon>
        <taxon>Chlorodendrophyceae</taxon>
        <taxon>Chlorodendrales</taxon>
        <taxon>Chlorodendraceae</taxon>
        <taxon>Tetraselmis</taxon>
    </lineage>
</organism>
<evidence type="ECO:0000313" key="5">
    <source>
        <dbReference type="EMBL" id="JAC61804.1"/>
    </source>
</evidence>
<sequence>RGSENQPRVLPTGGSTSATSDGEGSSGAVCSPSWSPSQGRGPCSQQYSNKRKLSVCAALVGQPKVILLDEPSAGLDPAARRFLWEFMSKDVLSSGRSVLLTSHSMEECEVLCSRIAILASGALRCIGTPQHLKARFAEGYTLELRLSEHATHMEGHEFWSRLRSLGQLVDAEPRRFLINLPASGLDLAALFEDIEAFKDVLGITEYSLSQTSLEQVFLKLAQDVSDLSVGL</sequence>